<feature type="region of interest" description="Disordered" evidence="10">
    <location>
        <begin position="1526"/>
        <end position="1551"/>
    </location>
</feature>
<dbReference type="InterPro" id="IPR000906">
    <property type="entry name" value="ZU5_dom"/>
</dbReference>
<dbReference type="PROSITE" id="PS51145">
    <property type="entry name" value="ZU5"/>
    <property type="match status" value="2"/>
</dbReference>
<keyword evidence="8" id="KW-0206">Cytoskeleton</keyword>
<dbReference type="Pfam" id="PF00791">
    <property type="entry name" value="ZU5"/>
    <property type="match status" value="2"/>
</dbReference>
<proteinExistence type="predicted"/>
<dbReference type="InterPro" id="IPR040745">
    <property type="entry name" value="Ankyrin_UPA"/>
</dbReference>
<feature type="repeat" description="ANK" evidence="9">
    <location>
        <begin position="766"/>
        <end position="798"/>
    </location>
</feature>
<feature type="repeat" description="ANK" evidence="9">
    <location>
        <begin position="733"/>
        <end position="765"/>
    </location>
</feature>
<feature type="compositionally biased region" description="Basic and acidic residues" evidence="10">
    <location>
        <begin position="1534"/>
        <end position="1545"/>
    </location>
</feature>
<evidence type="ECO:0000256" key="8">
    <source>
        <dbReference type="ARBA" id="ARBA00023212"/>
    </source>
</evidence>
<feature type="repeat" description="ANK" evidence="9">
    <location>
        <begin position="370"/>
        <end position="402"/>
    </location>
</feature>
<dbReference type="Proteomes" id="UP000694915">
    <property type="component" value="Linkage group LG7_11"/>
</dbReference>
<feature type="repeat" description="ANK" evidence="9">
    <location>
        <begin position="238"/>
        <end position="270"/>
    </location>
</feature>
<evidence type="ECO:0000256" key="7">
    <source>
        <dbReference type="ARBA" id="ARBA00023136"/>
    </source>
</evidence>
<organism evidence="13 14">
    <name type="scientific">Microtus ochrogaster</name>
    <name type="common">Prairie vole</name>
    <dbReference type="NCBI Taxonomy" id="79684"/>
    <lineage>
        <taxon>Eukaryota</taxon>
        <taxon>Metazoa</taxon>
        <taxon>Chordata</taxon>
        <taxon>Craniata</taxon>
        <taxon>Vertebrata</taxon>
        <taxon>Euteleostomi</taxon>
        <taxon>Mammalia</taxon>
        <taxon>Eutheria</taxon>
        <taxon>Euarchontoglires</taxon>
        <taxon>Glires</taxon>
        <taxon>Rodentia</taxon>
        <taxon>Myomorpha</taxon>
        <taxon>Muroidea</taxon>
        <taxon>Cricetidae</taxon>
        <taxon>Arvicolinae</taxon>
        <taxon>Microtus</taxon>
    </lineage>
</organism>
<feature type="repeat" description="ANK" evidence="9">
    <location>
        <begin position="634"/>
        <end position="666"/>
    </location>
</feature>
<feature type="domain" description="ZU5" evidence="12">
    <location>
        <begin position="1111"/>
        <end position="1257"/>
    </location>
</feature>
<feature type="repeat" description="ANK" evidence="9">
    <location>
        <begin position="535"/>
        <end position="567"/>
    </location>
</feature>
<dbReference type="InterPro" id="IPR051165">
    <property type="entry name" value="Multifunctional_ANK_Repeat"/>
</dbReference>
<dbReference type="InterPro" id="IPR011029">
    <property type="entry name" value="DEATH-like_dom_sf"/>
</dbReference>
<dbReference type="PROSITE" id="PS50088">
    <property type="entry name" value="ANK_REPEAT"/>
    <property type="match status" value="20"/>
</dbReference>
<feature type="compositionally biased region" description="Polar residues" evidence="10">
    <location>
        <begin position="1711"/>
        <end position="1736"/>
    </location>
</feature>
<keyword evidence="7" id="KW-0472">Membrane</keyword>
<reference evidence="14" key="1">
    <citation type="submission" date="2025-08" db="UniProtKB">
        <authorList>
            <consortium name="RefSeq"/>
        </authorList>
    </citation>
    <scope>IDENTIFICATION</scope>
</reference>
<evidence type="ECO:0000313" key="14">
    <source>
        <dbReference type="RefSeq" id="XP_013207463.1"/>
    </source>
</evidence>
<evidence type="ECO:0000313" key="13">
    <source>
        <dbReference type="Proteomes" id="UP000694915"/>
    </source>
</evidence>
<dbReference type="SMART" id="SM00005">
    <property type="entry name" value="DEATH"/>
    <property type="match status" value="1"/>
</dbReference>
<accession>A0ABM1ASI5</accession>
<feature type="repeat" description="ANK" evidence="9">
    <location>
        <begin position="176"/>
        <end position="200"/>
    </location>
</feature>
<evidence type="ECO:0000256" key="6">
    <source>
        <dbReference type="ARBA" id="ARBA00023043"/>
    </source>
</evidence>
<evidence type="ECO:0000259" key="11">
    <source>
        <dbReference type="PROSITE" id="PS50017"/>
    </source>
</evidence>
<dbReference type="PANTHER" id="PTHR24123:SF71">
    <property type="entry name" value="ANKYRIN 1, ERYTHROCYTIC A ISOFORM X1"/>
    <property type="match status" value="1"/>
</dbReference>
<dbReference type="Pfam" id="PF12796">
    <property type="entry name" value="Ank_2"/>
    <property type="match status" value="7"/>
</dbReference>
<feature type="domain" description="Death" evidence="11">
    <location>
        <begin position="1444"/>
        <end position="1528"/>
    </location>
</feature>
<keyword evidence="3" id="KW-0963">Cytoplasm</keyword>
<evidence type="ECO:0000256" key="3">
    <source>
        <dbReference type="ARBA" id="ARBA00022490"/>
    </source>
</evidence>
<dbReference type="PANTHER" id="PTHR24123">
    <property type="entry name" value="ANKYRIN REPEAT-CONTAINING"/>
    <property type="match status" value="1"/>
</dbReference>
<feature type="repeat" description="ANK" evidence="9">
    <location>
        <begin position="568"/>
        <end position="600"/>
    </location>
</feature>
<feature type="domain" description="ZU5" evidence="12">
    <location>
        <begin position="954"/>
        <end position="1109"/>
    </location>
</feature>
<feature type="repeat" description="ANK" evidence="9">
    <location>
        <begin position="502"/>
        <end position="534"/>
    </location>
</feature>
<keyword evidence="6 9" id="KW-0040">ANK repeat</keyword>
<feature type="repeat" description="ANK" evidence="9">
    <location>
        <begin position="271"/>
        <end position="303"/>
    </location>
</feature>
<dbReference type="InterPro" id="IPR002110">
    <property type="entry name" value="Ankyrin_rpt"/>
</dbReference>
<feature type="region of interest" description="Disordered" evidence="10">
    <location>
        <begin position="1679"/>
        <end position="1736"/>
    </location>
</feature>
<keyword evidence="5" id="KW-0677">Repeat</keyword>
<feature type="repeat" description="ANK" evidence="9">
    <location>
        <begin position="110"/>
        <end position="142"/>
    </location>
</feature>
<evidence type="ECO:0000256" key="9">
    <source>
        <dbReference type="PROSITE-ProRule" id="PRU00023"/>
    </source>
</evidence>
<feature type="repeat" description="ANK" evidence="9">
    <location>
        <begin position="436"/>
        <end position="468"/>
    </location>
</feature>
<protein>
    <submittedName>
        <fullName evidence="14">Ankyrin-1 isoform X2</fullName>
    </submittedName>
</protein>
<keyword evidence="13" id="KW-1185">Reference proteome</keyword>
<feature type="region of interest" description="Disordered" evidence="10">
    <location>
        <begin position="1835"/>
        <end position="1856"/>
    </location>
</feature>
<gene>
    <name evidence="14" type="primary">Ank1</name>
</gene>
<sequence>MAQAAKQLKKIKDIEAQALQEQKEKEESNRKRRNRSRDRKKKADAATSFLRAARSGNLDKALDHLRNGVDINTCNQNGLNGLHLASKEGHVKMVVELLHKEIILETTTKKGNTALHIAALAGQDEVVRELVNYGANVNAQSQKGFTPLYMAAQENHLEVVKFLLENGANQNVATEDGFTPLAVALQQGHENVVAHLINYGTKGKVRLPALHIAARNDDTRTAAVLLQNDPNPDVLSKTGFTPLHIAAHYENLNVAQLLLNRGASVNFTPQNGITPLHIASRRGNVIMVRLLLDRGAQIETRTKDELTPLHCAARNGHVRISEILLDHGAPIQAKTKNGLSPIHMAAQGDHLDCVRLLLQYNAEIDDVTLDHLTPLHVAAHCGHHRVAKVLLDKGAKPNSRALNGFTPLHIACKKNHIRVMELLLKTGASIDAVTESGLTPLHVASFMGHLPIVKNLLQRGASPNVSNVKVETPLHMAARAGHTEVAKYLLQNKAKANAKAKDDQTPLHCAARIGHTSMVKLLLENGASPNLATTAGHTPLHTAAREGHVDTALALLEKEASQACMTKKGFTPLHVAAKYGKVRVAELLLEHDAHPNAAGKNGLTPLHVAVHHNNLDIVKLLLPRGGSPHSPAWNGYTPLHIAAKQNQIEVARSLLQYGGSANAESVQGVTPLHLAAQEGHTEMVALLLSKQANGNLGNKSGLTPLHLVAQEGHVPVADVLIKHGVTVDATTRMGYTPLHVASHYGNIKLVKFLLQHQADVNAKTKLGYSPLHQAAQQGHTDIVTLLLKNGASPNEVSSNGTTPLAIAKRLGYISVTDVLKVVTDETSVVLVSDKHRMSYPETVDEILDVSEDEGTTQITIMGEELVGSKAERRDSRDVGEEKELLDFVPKLDQVVESPAIPRIPCVTPETVIIRSEDAEQGSKEYDEDSLIPSSPATETSDNISPVASPVHTGFLVSFMVDARGGSMRGSRHNGLRVVIPPRTCAAPTRITCRLVKPQKLSTPPPLAEEEGLASRIIALGPTGAQFLSPVIVEIPHFASHGRGDRELVVLRSENGSVWKEHKSRYGESYLDQILNGMDEELGSLEELEKKRVCRIITTDFPLYFVIMSRLCQDYDTIGPEGGSLRSKLVPMVQATFPENAVTKKVKLALQAQPVPDELVTKLLGNQATFSPIVTVEPRRRKFHRPIGLRIPLPPSWTDNPRDSGEGDTTSLRLLCSVIGGTDQAQWEDITGTTKLVYANECANFTTNVSARFWLSDCPRTAEAVHFATLLYKELTAVPYMAKFVIFAKMNDPREGRLRCYCMTDDKVDKTLEQHENFVEVARSRDIEVLEGMPLFAELSGNLVPVKKTTQQRSFHFQSFRENRLAIPVKVRDSSREPGGFLSFLRKAMKYEDTQHILCHLNITMPPCTKGSGAEDRRRTLTPLSLRYSILSESRLGFASDTDRADMKMAVITEHLGLSWAELARELQFTVEDINRIRVENPNSLLEQSAALLTLWMAREGENAKLENLYTALRNIDRSEIVNMLEGSGRQSRNLKPDRRHGDRDYSLSPSQMNGYSSLQDELLSPASLHYALPSPLCADQYWNEVAVIDAIPLAATEHDTMLEMSDMQVWSAGLTPSLVTAEDSSLECSKAEDSDATQEWKLEGALSEEPQGPELGSQELVEDDTVDSDATNGLADLLGQEEGQQRVHARITDSPSVRQVLDRSQARTLDWDTQGSTAPHPQEAAQTSWQEEVTQGSHSVQRKITTIQGLEPGTLQEYEQVSTREHVQRGPPETDSPQAAKEPSLWTSESTFSQKGQGDELQNIPGEQVTEEQFTDEQGNIVTKKIIRKVVRQVDSSGAIDTQQHEEVELRGSGLQPDLLEGRKGAQIVKRASLKRGKQ</sequence>
<evidence type="ECO:0000256" key="10">
    <source>
        <dbReference type="SAM" id="MobiDB-lite"/>
    </source>
</evidence>
<dbReference type="RefSeq" id="XP_013207463.1">
    <property type="nucleotide sequence ID" value="XM_013352009.2"/>
</dbReference>
<feature type="repeat" description="ANK" evidence="9">
    <location>
        <begin position="469"/>
        <end position="501"/>
    </location>
</feature>
<feature type="compositionally biased region" description="Polar residues" evidence="10">
    <location>
        <begin position="1785"/>
        <end position="1796"/>
    </location>
</feature>
<feature type="repeat" description="ANK" evidence="9">
    <location>
        <begin position="700"/>
        <end position="732"/>
    </location>
</feature>
<dbReference type="Pfam" id="PF00531">
    <property type="entry name" value="Death"/>
    <property type="match status" value="1"/>
</dbReference>
<dbReference type="InterPro" id="IPR000488">
    <property type="entry name" value="Death_dom"/>
</dbReference>
<dbReference type="InterPro" id="IPR036770">
    <property type="entry name" value="Ankyrin_rpt-contain_sf"/>
</dbReference>
<dbReference type="Gene3D" id="1.10.533.10">
    <property type="entry name" value="Death Domain, Fas"/>
    <property type="match status" value="1"/>
</dbReference>
<keyword evidence="4" id="KW-0597">Phosphoprotein</keyword>
<feature type="compositionally biased region" description="Polar residues" evidence="10">
    <location>
        <begin position="931"/>
        <end position="945"/>
    </location>
</feature>
<dbReference type="SUPFAM" id="SSF48403">
    <property type="entry name" value="Ankyrin repeat"/>
    <property type="match status" value="2"/>
</dbReference>
<evidence type="ECO:0000256" key="5">
    <source>
        <dbReference type="ARBA" id="ARBA00022737"/>
    </source>
</evidence>
<feature type="repeat" description="ANK" evidence="9">
    <location>
        <begin position="304"/>
        <end position="336"/>
    </location>
</feature>
<evidence type="ECO:0000256" key="2">
    <source>
        <dbReference type="ARBA" id="ARBA00004370"/>
    </source>
</evidence>
<evidence type="ECO:0000259" key="12">
    <source>
        <dbReference type="PROSITE" id="PS51145"/>
    </source>
</evidence>
<feature type="region of interest" description="Disordered" evidence="10">
    <location>
        <begin position="1753"/>
        <end position="1801"/>
    </location>
</feature>
<evidence type="ECO:0000256" key="4">
    <source>
        <dbReference type="ARBA" id="ARBA00022553"/>
    </source>
</evidence>
<dbReference type="SMART" id="SM00218">
    <property type="entry name" value="ZU5"/>
    <property type="match status" value="1"/>
</dbReference>
<feature type="region of interest" description="Disordered" evidence="10">
    <location>
        <begin position="916"/>
        <end position="945"/>
    </location>
</feature>
<comment type="subcellular location">
    <subcellularLocation>
        <location evidence="1">Cytoplasm</location>
        <location evidence="1">Cytoskeleton</location>
    </subcellularLocation>
    <subcellularLocation>
        <location evidence="2">Membrane</location>
    </subcellularLocation>
</comment>
<dbReference type="Pfam" id="PF00023">
    <property type="entry name" value="Ank"/>
    <property type="match status" value="5"/>
</dbReference>
<dbReference type="PROSITE" id="PS50297">
    <property type="entry name" value="ANK_REP_REGION"/>
    <property type="match status" value="20"/>
</dbReference>
<dbReference type="Gene3D" id="1.25.40.20">
    <property type="entry name" value="Ankyrin repeat-containing domain"/>
    <property type="match status" value="3"/>
</dbReference>
<dbReference type="CDD" id="cd08805">
    <property type="entry name" value="Death_ank1"/>
    <property type="match status" value="1"/>
</dbReference>
<dbReference type="GeneID" id="101991296"/>
<feature type="repeat" description="ANK" evidence="9">
    <location>
        <begin position="403"/>
        <end position="435"/>
    </location>
</feature>
<dbReference type="SMART" id="SM00248">
    <property type="entry name" value="ANK"/>
    <property type="match status" value="23"/>
</dbReference>
<name>A0ABM1ASI5_MICOH</name>
<evidence type="ECO:0000256" key="1">
    <source>
        <dbReference type="ARBA" id="ARBA00004245"/>
    </source>
</evidence>
<feature type="repeat" description="ANK" evidence="9">
    <location>
        <begin position="337"/>
        <end position="369"/>
    </location>
</feature>
<dbReference type="Gene3D" id="2.60.220.30">
    <property type="match status" value="2"/>
</dbReference>
<dbReference type="SUPFAM" id="SSF47986">
    <property type="entry name" value="DEATH domain"/>
    <property type="match status" value="1"/>
</dbReference>
<dbReference type="PRINTS" id="PR01415">
    <property type="entry name" value="ANKYRIN"/>
</dbReference>
<dbReference type="Pfam" id="PF17809">
    <property type="entry name" value="UPA_2"/>
    <property type="match status" value="1"/>
</dbReference>
<feature type="repeat" description="ANK" evidence="9">
    <location>
        <begin position="143"/>
        <end position="175"/>
    </location>
</feature>
<feature type="repeat" description="ANK" evidence="9">
    <location>
        <begin position="667"/>
        <end position="699"/>
    </location>
</feature>
<feature type="repeat" description="ANK" evidence="9">
    <location>
        <begin position="601"/>
        <end position="625"/>
    </location>
</feature>
<dbReference type="Gene3D" id="2.60.40.2660">
    <property type="match status" value="1"/>
</dbReference>
<feature type="compositionally biased region" description="Basic and acidic residues" evidence="10">
    <location>
        <begin position="10"/>
        <end position="29"/>
    </location>
</feature>
<feature type="compositionally biased region" description="Basic residues" evidence="10">
    <location>
        <begin position="30"/>
        <end position="42"/>
    </location>
</feature>
<feature type="region of interest" description="Disordered" evidence="10">
    <location>
        <begin position="1"/>
        <end position="46"/>
    </location>
</feature>
<dbReference type="PROSITE" id="PS50017">
    <property type="entry name" value="DEATH_DOMAIN"/>
    <property type="match status" value="1"/>
</dbReference>